<dbReference type="PROSITE" id="PS50003">
    <property type="entry name" value="PH_DOMAIN"/>
    <property type="match status" value="1"/>
</dbReference>
<organism evidence="17 18">
    <name type="scientific">Scophthalmus maximus</name>
    <name type="common">Turbot</name>
    <name type="synonym">Psetta maxima</name>
    <dbReference type="NCBI Taxonomy" id="52904"/>
    <lineage>
        <taxon>Eukaryota</taxon>
        <taxon>Metazoa</taxon>
        <taxon>Chordata</taxon>
        <taxon>Craniata</taxon>
        <taxon>Vertebrata</taxon>
        <taxon>Euteleostomi</taxon>
        <taxon>Actinopterygii</taxon>
        <taxon>Neopterygii</taxon>
        <taxon>Teleostei</taxon>
        <taxon>Neoteleostei</taxon>
        <taxon>Acanthomorphata</taxon>
        <taxon>Carangaria</taxon>
        <taxon>Pleuronectiformes</taxon>
        <taxon>Pleuronectoidei</taxon>
        <taxon>Scophthalmidae</taxon>
        <taxon>Scophthalmus</taxon>
    </lineage>
</organism>
<evidence type="ECO:0000256" key="3">
    <source>
        <dbReference type="ARBA" id="ARBA00004586"/>
    </source>
</evidence>
<dbReference type="GO" id="GO:0005789">
    <property type="term" value="C:endoplasmic reticulum membrane"/>
    <property type="evidence" value="ECO:0007669"/>
    <property type="project" value="UniProtKB-SubCell"/>
</dbReference>
<dbReference type="Gene3D" id="2.30.29.30">
    <property type="entry name" value="Pleckstrin-homology domain (PH domain)/Phosphotyrosine-binding domain (PTB)"/>
    <property type="match status" value="1"/>
</dbReference>
<name>A0A8D3ECT6_SCOMX</name>
<sequence length="589" mass="66544">HIEIHPAADSPPDMTTPGICEGYLLKRRKWPLKGWHKRYFVLEAGILRYSKNQQDVSRGRVQGSLDVGLAVMSINKKSNRIDLDAGDILYHMKVNVSSPTHSILRLIIPCRPSPRCPRHQSAAGAPHSAGAPGALPSANTGANSKVSAWLQQSHAPDTCAQGTCHILLLLPVGHCNYCPANITASATRKYRASISRTPDSAVPKSTGRRTRLPSPCPDNSHVGLMAILYNNIGKDLARVSMPAALNEPVNLLQRLCEELEYSELLDTANNTADPYQRMVYIAAFAISGYSAATFRNRYKPFNPVLGETYECVREDRGFRFISEQVCHHPPISACHADSENFSFWQDQRWKNKFWGKSLEILPTGMVNVTLPRYGDHYEWNKVVTCINNVLSQQRYLEHYGEVTIQNLRSNVCTCKITFVKSRYWGSDTNKNEVQGAVLDQSGSVIHRFGGLWHEGIFCDTLPTPKCVWKPNPQPKDHLLFYGFSTFALELNELSARLRPLLPPTDSRLRPDQRMLEEGDVEESDRQKDAIEGFQRERRNQLAKRGEQHVPRFFEKAKDSCGRDVWLTNGTYWKIRESPGFAKTENITLW</sequence>
<accession>A0A8D3ECT6</accession>
<evidence type="ECO:0000256" key="15">
    <source>
        <dbReference type="SAM" id="MobiDB-lite"/>
    </source>
</evidence>
<dbReference type="FunFam" id="2.30.29.30:FF:000011">
    <property type="entry name" value="Oxysterol-binding protein"/>
    <property type="match status" value="1"/>
</dbReference>
<feature type="compositionally biased region" description="Low complexity" evidence="15">
    <location>
        <begin position="121"/>
        <end position="138"/>
    </location>
</feature>
<evidence type="ECO:0000313" key="18">
    <source>
        <dbReference type="Proteomes" id="UP000694558"/>
    </source>
</evidence>
<comment type="subcellular location">
    <subcellularLocation>
        <location evidence="1">Cell membrane</location>
    </subcellularLocation>
    <subcellularLocation>
        <location evidence="2">Cytoplasm</location>
        <location evidence="2">Cytosol</location>
    </subcellularLocation>
    <subcellularLocation>
        <location evidence="3">Endoplasmic reticulum membrane</location>
    </subcellularLocation>
</comment>
<evidence type="ECO:0000256" key="13">
    <source>
        <dbReference type="RuleBase" id="RU003844"/>
    </source>
</evidence>
<comment type="similarity">
    <text evidence="4 13">Belongs to the OSBP family.</text>
</comment>
<feature type="region of interest" description="Disordered" evidence="15">
    <location>
        <begin position="195"/>
        <end position="215"/>
    </location>
</feature>
<proteinExistence type="inferred from homology"/>
<evidence type="ECO:0000256" key="6">
    <source>
        <dbReference type="ARBA" id="ARBA00022475"/>
    </source>
</evidence>
<keyword evidence="5 14" id="KW-0813">Transport</keyword>
<evidence type="ECO:0000259" key="16">
    <source>
        <dbReference type="PROSITE" id="PS50003"/>
    </source>
</evidence>
<feature type="region of interest" description="Disordered" evidence="15">
    <location>
        <begin position="501"/>
        <end position="527"/>
    </location>
</feature>
<evidence type="ECO:0000256" key="12">
    <source>
        <dbReference type="ARBA" id="ARBA00023136"/>
    </source>
</evidence>
<dbReference type="GeneTree" id="ENSGT00940000157439"/>
<evidence type="ECO:0000256" key="8">
    <source>
        <dbReference type="ARBA" id="ARBA00022553"/>
    </source>
</evidence>
<evidence type="ECO:0000256" key="11">
    <source>
        <dbReference type="ARBA" id="ARBA00023121"/>
    </source>
</evidence>
<reference evidence="17" key="1">
    <citation type="submission" date="2023-05" db="EMBL/GenBank/DDBJ databases">
        <title>High-quality long-read genome of Scophthalmus maximus.</title>
        <authorList>
            <person name="Lien S."/>
            <person name="Martinez P."/>
        </authorList>
    </citation>
    <scope>NUCLEOTIDE SEQUENCE [LARGE SCALE GENOMIC DNA]</scope>
</reference>
<dbReference type="SUPFAM" id="SSF50729">
    <property type="entry name" value="PH domain-like"/>
    <property type="match status" value="1"/>
</dbReference>
<reference evidence="17" key="2">
    <citation type="submission" date="2025-08" db="UniProtKB">
        <authorList>
            <consortium name="Ensembl"/>
        </authorList>
    </citation>
    <scope>IDENTIFICATION</scope>
</reference>
<feature type="region of interest" description="Disordered" evidence="15">
    <location>
        <begin position="117"/>
        <end position="139"/>
    </location>
</feature>
<dbReference type="Proteomes" id="UP000694558">
    <property type="component" value="Chromosome 18"/>
</dbReference>
<evidence type="ECO:0000256" key="7">
    <source>
        <dbReference type="ARBA" id="ARBA00022490"/>
    </source>
</evidence>
<dbReference type="PANTHER" id="PTHR10972:SF146">
    <property type="entry name" value="OXYSTEROL-BINDING PROTEIN"/>
    <property type="match status" value="1"/>
</dbReference>
<dbReference type="GO" id="GO:0120015">
    <property type="term" value="F:sterol transfer activity"/>
    <property type="evidence" value="ECO:0007669"/>
    <property type="project" value="UniProtKB-ARBA"/>
</dbReference>
<dbReference type="GO" id="GO:0006699">
    <property type="term" value="P:bile acid biosynthetic process"/>
    <property type="evidence" value="ECO:0007669"/>
    <property type="project" value="UniProtKB-ARBA"/>
</dbReference>
<dbReference type="InterPro" id="IPR037239">
    <property type="entry name" value="OSBP_sf"/>
</dbReference>
<evidence type="ECO:0000256" key="4">
    <source>
        <dbReference type="ARBA" id="ARBA00008842"/>
    </source>
</evidence>
<protein>
    <recommendedName>
        <fullName evidence="14">Oxysterol-binding protein</fullName>
    </recommendedName>
</protein>
<feature type="compositionally biased region" description="Basic and acidic residues" evidence="15">
    <location>
        <begin position="506"/>
        <end position="516"/>
    </location>
</feature>
<keyword evidence="10 14" id="KW-0445">Lipid transport</keyword>
<dbReference type="InterPro" id="IPR018494">
    <property type="entry name" value="Oxysterol-bd_CS"/>
</dbReference>
<dbReference type="InterPro" id="IPR000648">
    <property type="entry name" value="Oxysterol-bd"/>
</dbReference>
<dbReference type="Pfam" id="PF01237">
    <property type="entry name" value="Oxysterol_BP"/>
    <property type="match status" value="1"/>
</dbReference>
<dbReference type="GO" id="GO:0005886">
    <property type="term" value="C:plasma membrane"/>
    <property type="evidence" value="ECO:0007669"/>
    <property type="project" value="UniProtKB-SubCell"/>
</dbReference>
<dbReference type="Gene3D" id="2.40.160.120">
    <property type="match status" value="1"/>
</dbReference>
<dbReference type="InterPro" id="IPR041680">
    <property type="entry name" value="PH_8"/>
</dbReference>
<dbReference type="Ensembl" id="ENSSMAT00000047262.1">
    <property type="protein sequence ID" value="ENSSMAP00000069595.1"/>
    <property type="gene ID" value="ENSSMAG00000009287.2"/>
</dbReference>
<evidence type="ECO:0000256" key="5">
    <source>
        <dbReference type="ARBA" id="ARBA00022448"/>
    </source>
</evidence>
<keyword evidence="9" id="KW-0256">Endoplasmic reticulum</keyword>
<evidence type="ECO:0000256" key="10">
    <source>
        <dbReference type="ARBA" id="ARBA00023055"/>
    </source>
</evidence>
<dbReference type="PROSITE" id="PS01013">
    <property type="entry name" value="OSBP"/>
    <property type="match status" value="1"/>
</dbReference>
<evidence type="ECO:0000256" key="1">
    <source>
        <dbReference type="ARBA" id="ARBA00004236"/>
    </source>
</evidence>
<dbReference type="GO" id="GO:0015485">
    <property type="term" value="F:cholesterol binding"/>
    <property type="evidence" value="ECO:0007669"/>
    <property type="project" value="TreeGrafter"/>
</dbReference>
<keyword evidence="7" id="KW-0963">Cytoplasm</keyword>
<dbReference type="SUPFAM" id="SSF144000">
    <property type="entry name" value="Oxysterol-binding protein-like"/>
    <property type="match status" value="1"/>
</dbReference>
<dbReference type="FunFam" id="2.40.160.120:FF:000001">
    <property type="entry name" value="Oxysterol-binding protein"/>
    <property type="match status" value="1"/>
</dbReference>
<keyword evidence="12" id="KW-0472">Membrane</keyword>
<dbReference type="Gene3D" id="3.30.70.3490">
    <property type="match status" value="1"/>
</dbReference>
<keyword evidence="11" id="KW-0446">Lipid-binding</keyword>
<keyword evidence="6" id="KW-1003">Cell membrane</keyword>
<dbReference type="GO" id="GO:0031965">
    <property type="term" value="C:nuclear membrane"/>
    <property type="evidence" value="ECO:0007669"/>
    <property type="project" value="TreeGrafter"/>
</dbReference>
<dbReference type="Pfam" id="PF15409">
    <property type="entry name" value="PH_8"/>
    <property type="match status" value="1"/>
</dbReference>
<evidence type="ECO:0000256" key="2">
    <source>
        <dbReference type="ARBA" id="ARBA00004514"/>
    </source>
</evidence>
<feature type="domain" description="PH" evidence="16">
    <location>
        <begin position="17"/>
        <end position="67"/>
    </location>
</feature>
<dbReference type="PANTHER" id="PTHR10972">
    <property type="entry name" value="OXYSTEROL-BINDING PROTEIN-RELATED"/>
    <property type="match status" value="1"/>
</dbReference>
<evidence type="ECO:0000313" key="17">
    <source>
        <dbReference type="Ensembl" id="ENSSMAP00000069595.1"/>
    </source>
</evidence>
<evidence type="ECO:0000256" key="14">
    <source>
        <dbReference type="RuleBase" id="RU003845"/>
    </source>
</evidence>
<dbReference type="GO" id="GO:0097038">
    <property type="term" value="C:perinuclear endoplasmic reticulum"/>
    <property type="evidence" value="ECO:0007669"/>
    <property type="project" value="TreeGrafter"/>
</dbReference>
<dbReference type="InterPro" id="IPR011993">
    <property type="entry name" value="PH-like_dom_sf"/>
</dbReference>
<dbReference type="AlphaFoldDB" id="A0A8D3ECT6"/>
<keyword evidence="8" id="KW-0597">Phosphoprotein</keyword>
<evidence type="ECO:0000256" key="9">
    <source>
        <dbReference type="ARBA" id="ARBA00022824"/>
    </source>
</evidence>
<gene>
    <name evidence="17" type="primary">OSBPL7</name>
</gene>
<dbReference type="GO" id="GO:0005829">
    <property type="term" value="C:cytosol"/>
    <property type="evidence" value="ECO:0007669"/>
    <property type="project" value="UniProtKB-SubCell"/>
</dbReference>
<dbReference type="InterPro" id="IPR001849">
    <property type="entry name" value="PH_domain"/>
</dbReference>